<accession>A0ABQ9HN15</accession>
<dbReference type="Proteomes" id="UP001159363">
    <property type="component" value="Chromosome X"/>
</dbReference>
<sequence length="714" mass="79901">MEPCFIGKEYVSILQYLWKNIGQKPLTELYSSCLAHIQQLMHHTNGKILFAKVVWIPSQAVILGECVLIGWWGTNVLSSTRPSRNSDVETSIALPSLSPASPLQVVRPYSCLPFERSNLSRDLLKIPTSVQSMSRQWQCSRVLQAPSRTVGFTRRFHTLSFIQATNTSFAIVPQSPVVHTSLSLRTLARRPPSKTAGRWVATVYIGLRPPPRIFPKSRDASRMAEAPVCDASKSRRCRHSHDSPERRGGGGIQEAGCTSFQEEGRARWVSDYGAGQLSRRQLLHVSMGSTGMKGRGKWEIPEKTHRPTTSSGTIPICENPVTRVGIEPESLWWEASRLAAQPLWLQQCLTTICVAGVRRLGNRRRSSLDACTHSVYVYRRVRFALVYANTRILAHLRTQTSSKYSPSYTSASCKQSLRVGWTPAGTPRQRSKSEGEIRATLTRTSSASSLLRAKRAVFPSSRRVNQQRTRYSTEQNTAYLATVPDTPLKAKALKVPQKCRGKLQAWCSLHREQPLLGRVVVSVFVWFLAHRRRVTPAPQLGTDSMPLSHESRSGFGQSNNRFGLPPTQERDSVRFAIASTRKPFNRRAFSPASPTRLNVTVRAVHGYPTKVKKRGSDTGDTKQARLVSHRSYVQGGFEKAEPSIFKHVNGQAKVKTFEQRGEGQAARKASSISWYLQQIVSSVRPPSIRQSSDQQPIRGGHKFYPPIYQNLGKL</sequence>
<feature type="compositionally biased region" description="Basic and acidic residues" evidence="1">
    <location>
        <begin position="296"/>
        <end position="305"/>
    </location>
</feature>
<protein>
    <submittedName>
        <fullName evidence="2">Uncharacterized protein</fullName>
    </submittedName>
</protein>
<proteinExistence type="predicted"/>
<reference evidence="2 3" key="1">
    <citation type="submission" date="2023-02" db="EMBL/GenBank/DDBJ databases">
        <title>LHISI_Scaffold_Assembly.</title>
        <authorList>
            <person name="Stuart O.P."/>
            <person name="Cleave R."/>
            <person name="Magrath M.J.L."/>
            <person name="Mikheyev A.S."/>
        </authorList>
    </citation>
    <scope>NUCLEOTIDE SEQUENCE [LARGE SCALE GENOMIC DNA]</scope>
    <source>
        <strain evidence="2">Daus_M_001</strain>
        <tissue evidence="2">Leg muscle</tissue>
    </source>
</reference>
<comment type="caution">
    <text evidence="2">The sequence shown here is derived from an EMBL/GenBank/DDBJ whole genome shotgun (WGS) entry which is preliminary data.</text>
</comment>
<dbReference type="EMBL" id="JARBHB010000004">
    <property type="protein sequence ID" value="KAJ8885722.1"/>
    <property type="molecule type" value="Genomic_DNA"/>
</dbReference>
<feature type="region of interest" description="Disordered" evidence="1">
    <location>
        <begin position="537"/>
        <end position="569"/>
    </location>
</feature>
<keyword evidence="3" id="KW-1185">Reference proteome</keyword>
<feature type="region of interest" description="Disordered" evidence="1">
    <location>
        <begin position="215"/>
        <end position="255"/>
    </location>
</feature>
<feature type="region of interest" description="Disordered" evidence="1">
    <location>
        <begin position="293"/>
        <end position="314"/>
    </location>
</feature>
<evidence type="ECO:0000313" key="2">
    <source>
        <dbReference type="EMBL" id="KAJ8885722.1"/>
    </source>
</evidence>
<gene>
    <name evidence="2" type="ORF">PR048_011920</name>
</gene>
<organism evidence="2 3">
    <name type="scientific">Dryococelus australis</name>
    <dbReference type="NCBI Taxonomy" id="614101"/>
    <lineage>
        <taxon>Eukaryota</taxon>
        <taxon>Metazoa</taxon>
        <taxon>Ecdysozoa</taxon>
        <taxon>Arthropoda</taxon>
        <taxon>Hexapoda</taxon>
        <taxon>Insecta</taxon>
        <taxon>Pterygota</taxon>
        <taxon>Neoptera</taxon>
        <taxon>Polyneoptera</taxon>
        <taxon>Phasmatodea</taxon>
        <taxon>Verophasmatodea</taxon>
        <taxon>Anareolatae</taxon>
        <taxon>Phasmatidae</taxon>
        <taxon>Eurycanthinae</taxon>
        <taxon>Dryococelus</taxon>
    </lineage>
</organism>
<evidence type="ECO:0000313" key="3">
    <source>
        <dbReference type="Proteomes" id="UP001159363"/>
    </source>
</evidence>
<name>A0ABQ9HN15_9NEOP</name>
<evidence type="ECO:0000256" key="1">
    <source>
        <dbReference type="SAM" id="MobiDB-lite"/>
    </source>
</evidence>